<dbReference type="InterPro" id="IPR016161">
    <property type="entry name" value="Ald_DH/histidinol_DH"/>
</dbReference>
<evidence type="ECO:0000256" key="5">
    <source>
        <dbReference type="ARBA" id="ARBA00013052"/>
    </source>
</evidence>
<sequence>MFIDGKWVLRDEIDVINPYDYKVIEKITANSRDETKNAIKVALENKEHMHKLSANNRYKILMRLADAVSNNKDRFVKLLAIDAGKPVRQGRIEVDRSITTLRLSAFYAKELRGETINSENRLIYTKKEPLGVVGAITPFNYPLNLVVHKIAPAIATGNTIVLHPSSKAPLSAILLTKLIENTLKKMKIPLGVFNLVTGHGEVVGNEIATNENVNMISFTGSVEVGQNIAKNAGMKKIALELGGNNPLIVLEDCDIDKAVENAVRSKFLNSGQVCISVGKVLVHEQIYDEFIEKLVDKTRDFNIGNPLEDSTDMGPLITSENADRVENLIKTSISEGGELITGGMRRDSLISPTIISVKENNILLNVETFGPVLPVTKIINMEHGLELANKGNYGLQAGVFTRDINKAMYIAENLDYGGVMINNSPTFRQENMPFGGVKNSGLGREGIKYTVEEMTEDKTIVIHNDFKF</sequence>
<feature type="domain" description="Aldehyde dehydrogenase" evidence="12">
    <location>
        <begin position="11"/>
        <end position="460"/>
    </location>
</feature>
<comment type="similarity">
    <text evidence="3 11">Belongs to the aldehyde dehydrogenase family.</text>
</comment>
<evidence type="ECO:0000256" key="8">
    <source>
        <dbReference type="ARBA" id="ARBA00023027"/>
    </source>
</evidence>
<comment type="function">
    <text evidence="1">Involved in F420 biosynthesis through the oxidation of lactaldehyde to lactate.</text>
</comment>
<dbReference type="SUPFAM" id="SSF53720">
    <property type="entry name" value="ALDH-like"/>
    <property type="match status" value="1"/>
</dbReference>
<dbReference type="PANTHER" id="PTHR42991:SF1">
    <property type="entry name" value="ALDEHYDE DEHYDROGENASE"/>
    <property type="match status" value="1"/>
</dbReference>
<dbReference type="Proteomes" id="UP001140258">
    <property type="component" value="Unassembled WGS sequence"/>
</dbReference>
<evidence type="ECO:0000313" key="14">
    <source>
        <dbReference type="Proteomes" id="UP001140258"/>
    </source>
</evidence>
<comment type="caution">
    <text evidence="13">The sequence shown here is derived from an EMBL/GenBank/DDBJ whole genome shotgun (WGS) entry which is preliminary data.</text>
</comment>
<evidence type="ECO:0000256" key="11">
    <source>
        <dbReference type="RuleBase" id="RU003345"/>
    </source>
</evidence>
<dbReference type="EC" id="1.2.1.22" evidence="5"/>
<evidence type="ECO:0000256" key="7">
    <source>
        <dbReference type="ARBA" id="ARBA00023002"/>
    </source>
</evidence>
<feature type="active site" evidence="10">
    <location>
        <position position="240"/>
    </location>
</feature>
<protein>
    <recommendedName>
        <fullName evidence="6">Lactaldehyde dehydrogenase</fullName>
        <ecNumber evidence="5">1.2.1.22</ecNumber>
    </recommendedName>
</protein>
<proteinExistence type="inferred from homology"/>
<keyword evidence="14" id="KW-1185">Reference proteome</keyword>
<evidence type="ECO:0000256" key="4">
    <source>
        <dbReference type="ARBA" id="ARBA00011881"/>
    </source>
</evidence>
<evidence type="ECO:0000256" key="6">
    <source>
        <dbReference type="ARBA" id="ARBA00019663"/>
    </source>
</evidence>
<comment type="pathway">
    <text evidence="2">Cofactor biosynthesis; coenzyme F420 biosynthesis.</text>
</comment>
<dbReference type="Gene3D" id="3.40.605.10">
    <property type="entry name" value="Aldehyde Dehydrogenase, Chain A, domain 1"/>
    <property type="match status" value="1"/>
</dbReference>
<dbReference type="RefSeq" id="WP_209631849.1">
    <property type="nucleotide sequence ID" value="NZ_JANUCQ010000003.1"/>
</dbReference>
<organism evidence="13 14">
    <name type="scientific">Methanococcus voltae PS</name>
    <dbReference type="NCBI Taxonomy" id="523842"/>
    <lineage>
        <taxon>Archaea</taxon>
        <taxon>Methanobacteriati</taxon>
        <taxon>Methanobacteriota</taxon>
        <taxon>Methanomada group</taxon>
        <taxon>Methanococci</taxon>
        <taxon>Methanococcales</taxon>
        <taxon>Methanococcaceae</taxon>
        <taxon>Methanococcus</taxon>
    </lineage>
</organism>
<evidence type="ECO:0000313" key="13">
    <source>
        <dbReference type="EMBL" id="MCS3922491.1"/>
    </source>
</evidence>
<dbReference type="PROSITE" id="PS00687">
    <property type="entry name" value="ALDEHYDE_DEHYDR_GLU"/>
    <property type="match status" value="1"/>
</dbReference>
<dbReference type="GO" id="GO:0008911">
    <property type="term" value="F:lactaldehyde dehydrogenase (NAD+) activity"/>
    <property type="evidence" value="ECO:0007669"/>
    <property type="project" value="UniProtKB-EC"/>
</dbReference>
<dbReference type="InterPro" id="IPR051020">
    <property type="entry name" value="ALDH-related_metabolic_enz"/>
</dbReference>
<dbReference type="EMBL" id="JANUCQ010000003">
    <property type="protein sequence ID" value="MCS3922491.1"/>
    <property type="molecule type" value="Genomic_DNA"/>
</dbReference>
<dbReference type="InterPro" id="IPR015590">
    <property type="entry name" value="Aldehyde_DH_dom"/>
</dbReference>
<evidence type="ECO:0000256" key="1">
    <source>
        <dbReference type="ARBA" id="ARBA00002020"/>
    </source>
</evidence>
<name>A0ABT2EX06_METVO</name>
<accession>A0ABT2EX06</accession>
<keyword evidence="8" id="KW-0520">NAD</keyword>
<dbReference type="NCBIfam" id="NF040648">
    <property type="entry name" value="lactal_redase_Meth"/>
    <property type="match status" value="1"/>
</dbReference>
<comment type="catalytic activity">
    <reaction evidence="9">
        <text>(S)-lactaldehyde + NAD(+) + H2O = (S)-lactate + NADH + 2 H(+)</text>
        <dbReference type="Rhea" id="RHEA:14277"/>
        <dbReference type="ChEBI" id="CHEBI:15377"/>
        <dbReference type="ChEBI" id="CHEBI:15378"/>
        <dbReference type="ChEBI" id="CHEBI:16651"/>
        <dbReference type="ChEBI" id="CHEBI:18041"/>
        <dbReference type="ChEBI" id="CHEBI:57540"/>
        <dbReference type="ChEBI" id="CHEBI:57945"/>
        <dbReference type="EC" id="1.2.1.22"/>
    </reaction>
</comment>
<evidence type="ECO:0000256" key="3">
    <source>
        <dbReference type="ARBA" id="ARBA00009986"/>
    </source>
</evidence>
<gene>
    <name evidence="13" type="ORF">M2325_001187</name>
</gene>
<reference evidence="13" key="1">
    <citation type="submission" date="2022-08" db="EMBL/GenBank/DDBJ databases">
        <title>Genomic Encyclopedia of Type Strains, Phase V (KMG-V): Genome sequencing to study the core and pangenomes of soil and plant-associated prokaryotes.</title>
        <authorList>
            <person name="Whitman W."/>
        </authorList>
    </citation>
    <scope>NUCLEOTIDE SEQUENCE</scope>
    <source>
        <strain evidence="13">PS</strain>
    </source>
</reference>
<dbReference type="PANTHER" id="PTHR42991">
    <property type="entry name" value="ALDEHYDE DEHYDROGENASE"/>
    <property type="match status" value="1"/>
</dbReference>
<evidence type="ECO:0000259" key="12">
    <source>
        <dbReference type="Pfam" id="PF00171"/>
    </source>
</evidence>
<evidence type="ECO:0000256" key="2">
    <source>
        <dbReference type="ARBA" id="ARBA00005036"/>
    </source>
</evidence>
<keyword evidence="7 11" id="KW-0560">Oxidoreductase</keyword>
<dbReference type="InterPro" id="IPR016162">
    <property type="entry name" value="Ald_DH_N"/>
</dbReference>
<dbReference type="InterPro" id="IPR029510">
    <property type="entry name" value="Ald_DH_CS_GLU"/>
</dbReference>
<dbReference type="Gene3D" id="3.40.309.10">
    <property type="entry name" value="Aldehyde Dehydrogenase, Chain A, domain 2"/>
    <property type="match status" value="1"/>
</dbReference>
<dbReference type="InterPro" id="IPR016163">
    <property type="entry name" value="Ald_DH_C"/>
</dbReference>
<evidence type="ECO:0000256" key="10">
    <source>
        <dbReference type="PROSITE-ProRule" id="PRU10007"/>
    </source>
</evidence>
<dbReference type="InterPro" id="IPR053404">
    <property type="entry name" value="Lactaldehyde_DH"/>
</dbReference>
<comment type="subunit">
    <text evidence="4">Homotetramer.</text>
</comment>
<evidence type="ECO:0000256" key="9">
    <source>
        <dbReference type="ARBA" id="ARBA00049147"/>
    </source>
</evidence>
<dbReference type="Pfam" id="PF00171">
    <property type="entry name" value="Aldedh"/>
    <property type="match status" value="1"/>
</dbReference>